<keyword evidence="1" id="KW-0472">Membrane</keyword>
<gene>
    <name evidence="2" type="ORF">DSM101010T_17410</name>
</gene>
<dbReference type="GO" id="GO:0015661">
    <property type="term" value="F:L-lysine efflux transmembrane transporter activity"/>
    <property type="evidence" value="ECO:0007669"/>
    <property type="project" value="InterPro"/>
</dbReference>
<dbReference type="AlphaFoldDB" id="A0A7J0BI76"/>
<feature type="transmembrane region" description="Helical" evidence="1">
    <location>
        <begin position="87"/>
        <end position="109"/>
    </location>
</feature>
<accession>A0A7J0BI76</accession>
<feature type="transmembrane region" description="Helical" evidence="1">
    <location>
        <begin position="27"/>
        <end position="46"/>
    </location>
</feature>
<keyword evidence="1" id="KW-1133">Transmembrane helix</keyword>
<sequence length="121" mass="13029">MPPVYPLITGTYSSISPVTALTALENIVFIEVGCILAGIPVGYALRHQEKVVHSVDKLTMWAIYGLLFLLGVSLGSNENLVAQLGTIGVRAMVISLSCLIGSAAATWALERYILRGRLDER</sequence>
<proteinExistence type="predicted"/>
<evidence type="ECO:0000256" key="1">
    <source>
        <dbReference type="SAM" id="Phobius"/>
    </source>
</evidence>
<organism evidence="2 3">
    <name type="scientific">Desulfovibrio subterraneus</name>
    <dbReference type="NCBI Taxonomy" id="2718620"/>
    <lineage>
        <taxon>Bacteria</taxon>
        <taxon>Pseudomonadati</taxon>
        <taxon>Thermodesulfobacteriota</taxon>
        <taxon>Desulfovibrionia</taxon>
        <taxon>Desulfovibrionales</taxon>
        <taxon>Desulfovibrionaceae</taxon>
        <taxon>Desulfovibrio</taxon>
    </lineage>
</organism>
<dbReference type="Pfam" id="PF03956">
    <property type="entry name" value="Lys_export"/>
    <property type="match status" value="1"/>
</dbReference>
<evidence type="ECO:0008006" key="4">
    <source>
        <dbReference type="Google" id="ProtNLM"/>
    </source>
</evidence>
<evidence type="ECO:0000313" key="2">
    <source>
        <dbReference type="EMBL" id="GFM33376.1"/>
    </source>
</evidence>
<keyword evidence="1" id="KW-0812">Transmembrane</keyword>
<dbReference type="Proteomes" id="UP000503840">
    <property type="component" value="Unassembled WGS sequence"/>
</dbReference>
<protein>
    <recommendedName>
        <fullName evidence="4">DUF340 domain-containing protein</fullName>
    </recommendedName>
</protein>
<keyword evidence="3" id="KW-1185">Reference proteome</keyword>
<feature type="transmembrane region" description="Helical" evidence="1">
    <location>
        <begin position="58"/>
        <end position="75"/>
    </location>
</feature>
<reference evidence="2 3" key="1">
    <citation type="submission" date="2020-05" db="EMBL/GenBank/DDBJ databases">
        <title>Draft genome sequence of Desulfovibrio sp. strain HN2T.</title>
        <authorList>
            <person name="Ueno A."/>
            <person name="Tamazawa S."/>
            <person name="Tamamura S."/>
            <person name="Murakami T."/>
            <person name="Kiyama T."/>
            <person name="Inomata H."/>
            <person name="Amano Y."/>
            <person name="Miyakawa K."/>
            <person name="Tamaki H."/>
            <person name="Naganuma T."/>
            <person name="Kaneko K."/>
        </authorList>
    </citation>
    <scope>NUCLEOTIDE SEQUENCE [LARGE SCALE GENOMIC DNA]</scope>
    <source>
        <strain evidence="2 3">HN2</strain>
    </source>
</reference>
<comment type="caution">
    <text evidence="2">The sequence shown here is derived from an EMBL/GenBank/DDBJ whole genome shotgun (WGS) entry which is preliminary data.</text>
</comment>
<dbReference type="EMBL" id="BLVO01000013">
    <property type="protein sequence ID" value="GFM33376.1"/>
    <property type="molecule type" value="Genomic_DNA"/>
</dbReference>
<name>A0A7J0BI76_9BACT</name>
<evidence type="ECO:0000313" key="3">
    <source>
        <dbReference type="Proteomes" id="UP000503840"/>
    </source>
</evidence>
<dbReference type="InterPro" id="IPR005642">
    <property type="entry name" value="LysO"/>
</dbReference>